<dbReference type="InterPro" id="IPR005883">
    <property type="entry name" value="PilM"/>
</dbReference>
<proteinExistence type="predicted"/>
<dbReference type="Proteomes" id="UP000712157">
    <property type="component" value="Unassembled WGS sequence"/>
</dbReference>
<evidence type="ECO:0000313" key="2">
    <source>
        <dbReference type="Proteomes" id="UP000712157"/>
    </source>
</evidence>
<protein>
    <submittedName>
        <fullName evidence="1">Pilus assembly protein PilM</fullName>
    </submittedName>
</protein>
<evidence type="ECO:0000313" key="1">
    <source>
        <dbReference type="EMBL" id="MBU9738794.1"/>
    </source>
</evidence>
<dbReference type="Gene3D" id="3.30.1490.300">
    <property type="match status" value="1"/>
</dbReference>
<reference evidence="1" key="1">
    <citation type="submission" date="2021-06" db="EMBL/GenBank/DDBJ databases">
        <title>Description of novel taxa of the family Lachnospiraceae.</title>
        <authorList>
            <person name="Chaplin A.V."/>
            <person name="Sokolova S.R."/>
            <person name="Pikina A.P."/>
            <person name="Korzhanova M."/>
            <person name="Belova V."/>
            <person name="Korostin D."/>
            <person name="Efimov B.A."/>
        </authorList>
    </citation>
    <scope>NUCLEOTIDE SEQUENCE</scope>
    <source>
        <strain evidence="1">ASD5720</strain>
    </source>
</reference>
<name>A0A949K245_9FIRM</name>
<organism evidence="1 2">
    <name type="scientific">Diplocloster agilis</name>
    <dbReference type="NCBI Taxonomy" id="2850323"/>
    <lineage>
        <taxon>Bacteria</taxon>
        <taxon>Bacillati</taxon>
        <taxon>Bacillota</taxon>
        <taxon>Clostridia</taxon>
        <taxon>Lachnospirales</taxon>
        <taxon>Lachnospiraceae</taxon>
        <taxon>Diplocloster</taxon>
    </lineage>
</organism>
<dbReference type="AlphaFoldDB" id="A0A949K245"/>
<gene>
    <name evidence="1" type="primary">pilM</name>
    <name evidence="1" type="ORF">KTH89_19825</name>
</gene>
<keyword evidence="2" id="KW-1185">Reference proteome</keyword>
<comment type="caution">
    <text evidence="1">The sequence shown here is derived from an EMBL/GenBank/DDBJ whole genome shotgun (WGS) entry which is preliminary data.</text>
</comment>
<dbReference type="Gene3D" id="3.30.420.40">
    <property type="match status" value="2"/>
</dbReference>
<sequence length="309" mass="33859">MNTSIYLSNQNIQILTGSGGRSKVSVKNMVQARAPEGSLINGVITSEPELAECLGRLWSQYMLPRTNVGLVIDSTKFVTKILTLPAVKGNKLQELVKREFSDLGDREKLLFDYMILKKDSHGKMLKILAAAAERDFIGSYVQLFEKLKISVSGVNVALAAELKILDIHPALRGRTCILELLDGDNLVNTLIVNGEYKYSSRSRLFQEHGTEGFALDIARNVSGILQFHASERSEYAITDVFLGGFSKENEKLCVDSIRSLNTNLQAALFPDTPAVAMPSVAHVPAEPDGQISGPALRDCIYAAGNFVVR</sequence>
<dbReference type="RefSeq" id="WP_238722847.1">
    <property type="nucleotide sequence ID" value="NZ_JAHQCW010000042.1"/>
</dbReference>
<dbReference type="EMBL" id="JAHQCW010000042">
    <property type="protein sequence ID" value="MBU9738794.1"/>
    <property type="molecule type" value="Genomic_DNA"/>
</dbReference>
<accession>A0A949K245</accession>
<dbReference type="Pfam" id="PF11104">
    <property type="entry name" value="PilM_2"/>
    <property type="match status" value="1"/>
</dbReference>